<protein>
    <recommendedName>
        <fullName evidence="10">BTB domain-containing protein</fullName>
    </recommendedName>
</protein>
<gene>
    <name evidence="11" type="ORF">WMY93_015077</name>
</gene>
<keyword evidence="8" id="KW-0804">Transcription</keyword>
<dbReference type="GO" id="GO:0000978">
    <property type="term" value="F:RNA polymerase II cis-regulatory region sequence-specific DNA binding"/>
    <property type="evidence" value="ECO:0007669"/>
    <property type="project" value="TreeGrafter"/>
</dbReference>
<keyword evidence="6" id="KW-0805">Transcription regulation</keyword>
<dbReference type="GO" id="GO:0005634">
    <property type="term" value="C:nucleus"/>
    <property type="evidence" value="ECO:0007669"/>
    <property type="project" value="UniProtKB-SubCell"/>
</dbReference>
<evidence type="ECO:0000256" key="6">
    <source>
        <dbReference type="ARBA" id="ARBA00023015"/>
    </source>
</evidence>
<dbReference type="InterPro" id="IPR000210">
    <property type="entry name" value="BTB/POZ_dom"/>
</dbReference>
<sequence length="190" mass="21582">MELSRCGLPLEWEERWRKEKERLKRMVEEGGEGAERNEQELRRIVAYNDSKMGLSNTRRNSASSGQVHEENSGDILLDCCKDNYPCHIFGILSDFWKMQVLTDLVLVLENGQSYSVHAAVLAAVSLFVRDRLHNKKEAASCWTLQLSSEVDSDGLRAVLEFAYTGSILCLTEENVESVKAAAKVMEYKDF</sequence>
<evidence type="ECO:0000256" key="5">
    <source>
        <dbReference type="ARBA" id="ARBA00022833"/>
    </source>
</evidence>
<dbReference type="GO" id="GO:0000981">
    <property type="term" value="F:DNA-binding transcription factor activity, RNA polymerase II-specific"/>
    <property type="evidence" value="ECO:0007669"/>
    <property type="project" value="TreeGrafter"/>
</dbReference>
<dbReference type="Proteomes" id="UP001460270">
    <property type="component" value="Unassembled WGS sequence"/>
</dbReference>
<comment type="caution">
    <text evidence="11">The sequence shown here is derived from an EMBL/GenBank/DDBJ whole genome shotgun (WGS) entry which is preliminary data.</text>
</comment>
<evidence type="ECO:0000256" key="8">
    <source>
        <dbReference type="ARBA" id="ARBA00023163"/>
    </source>
</evidence>
<dbReference type="SMART" id="SM00225">
    <property type="entry name" value="BTB"/>
    <property type="match status" value="1"/>
</dbReference>
<evidence type="ECO:0000256" key="4">
    <source>
        <dbReference type="ARBA" id="ARBA00022771"/>
    </source>
</evidence>
<name>A0AAW0P667_9GOBI</name>
<keyword evidence="4" id="KW-0863">Zinc-finger</keyword>
<proteinExistence type="predicted"/>
<dbReference type="SUPFAM" id="SSF54695">
    <property type="entry name" value="POZ domain"/>
    <property type="match status" value="1"/>
</dbReference>
<evidence type="ECO:0000313" key="11">
    <source>
        <dbReference type="EMBL" id="KAK7910393.1"/>
    </source>
</evidence>
<reference evidence="12" key="1">
    <citation type="submission" date="2024-04" db="EMBL/GenBank/DDBJ databases">
        <title>Salinicola lusitanus LLJ914,a marine bacterium isolated from the Okinawa Trough.</title>
        <authorList>
            <person name="Li J."/>
        </authorList>
    </citation>
    <scope>NUCLEOTIDE SEQUENCE [LARGE SCALE GENOMIC DNA]</scope>
</reference>
<feature type="domain" description="BTB" evidence="10">
    <location>
        <begin position="102"/>
        <end position="167"/>
    </location>
</feature>
<comment type="subcellular location">
    <subcellularLocation>
        <location evidence="1">Nucleus</location>
    </subcellularLocation>
</comment>
<dbReference type="InterPro" id="IPR050457">
    <property type="entry name" value="ZnFinger_BTB_dom_contain"/>
</dbReference>
<keyword evidence="7" id="KW-0238">DNA-binding</keyword>
<keyword evidence="5" id="KW-0862">Zinc</keyword>
<dbReference type="Gene3D" id="3.30.710.10">
    <property type="entry name" value="Potassium Channel Kv1.1, Chain A"/>
    <property type="match status" value="1"/>
</dbReference>
<keyword evidence="2" id="KW-0479">Metal-binding</keyword>
<evidence type="ECO:0000256" key="9">
    <source>
        <dbReference type="ARBA" id="ARBA00023242"/>
    </source>
</evidence>
<dbReference type="EMBL" id="JBBPFD010000010">
    <property type="protein sequence ID" value="KAK7910393.1"/>
    <property type="molecule type" value="Genomic_DNA"/>
</dbReference>
<evidence type="ECO:0000256" key="7">
    <source>
        <dbReference type="ARBA" id="ARBA00023125"/>
    </source>
</evidence>
<dbReference type="PANTHER" id="PTHR46105:SF5">
    <property type="entry name" value="ZINC FINGER AND BTB DOMAIN-CONTAINING PROTEIN 44 ISOFORM X1"/>
    <property type="match status" value="1"/>
</dbReference>
<dbReference type="InterPro" id="IPR011333">
    <property type="entry name" value="SKP1/BTB/POZ_sf"/>
</dbReference>
<dbReference type="GO" id="GO:0008270">
    <property type="term" value="F:zinc ion binding"/>
    <property type="evidence" value="ECO:0007669"/>
    <property type="project" value="UniProtKB-KW"/>
</dbReference>
<evidence type="ECO:0000259" key="10">
    <source>
        <dbReference type="PROSITE" id="PS50097"/>
    </source>
</evidence>
<keyword evidence="12" id="KW-1185">Reference proteome</keyword>
<dbReference type="PANTHER" id="PTHR46105">
    <property type="entry name" value="AGAP004733-PA"/>
    <property type="match status" value="1"/>
</dbReference>
<accession>A0AAW0P667</accession>
<dbReference type="PROSITE" id="PS50097">
    <property type="entry name" value="BTB"/>
    <property type="match status" value="1"/>
</dbReference>
<evidence type="ECO:0000313" key="12">
    <source>
        <dbReference type="Proteomes" id="UP001460270"/>
    </source>
</evidence>
<evidence type="ECO:0000256" key="2">
    <source>
        <dbReference type="ARBA" id="ARBA00022723"/>
    </source>
</evidence>
<organism evidence="11 12">
    <name type="scientific">Mugilogobius chulae</name>
    <name type="common">yellowstripe goby</name>
    <dbReference type="NCBI Taxonomy" id="88201"/>
    <lineage>
        <taxon>Eukaryota</taxon>
        <taxon>Metazoa</taxon>
        <taxon>Chordata</taxon>
        <taxon>Craniata</taxon>
        <taxon>Vertebrata</taxon>
        <taxon>Euteleostomi</taxon>
        <taxon>Actinopterygii</taxon>
        <taxon>Neopterygii</taxon>
        <taxon>Teleostei</taxon>
        <taxon>Neoteleostei</taxon>
        <taxon>Acanthomorphata</taxon>
        <taxon>Gobiaria</taxon>
        <taxon>Gobiiformes</taxon>
        <taxon>Gobioidei</taxon>
        <taxon>Gobiidae</taxon>
        <taxon>Gobionellinae</taxon>
        <taxon>Mugilogobius</taxon>
    </lineage>
</organism>
<keyword evidence="9" id="KW-0539">Nucleus</keyword>
<dbReference type="Pfam" id="PF00651">
    <property type="entry name" value="BTB"/>
    <property type="match status" value="1"/>
</dbReference>
<dbReference type="AlphaFoldDB" id="A0AAW0P667"/>
<evidence type="ECO:0000256" key="1">
    <source>
        <dbReference type="ARBA" id="ARBA00004123"/>
    </source>
</evidence>
<keyword evidence="3" id="KW-0677">Repeat</keyword>
<evidence type="ECO:0000256" key="3">
    <source>
        <dbReference type="ARBA" id="ARBA00022737"/>
    </source>
</evidence>